<evidence type="ECO:0000259" key="2">
    <source>
        <dbReference type="Pfam" id="PF19313"/>
    </source>
</evidence>
<dbReference type="InterPro" id="IPR045670">
    <property type="entry name" value="DUF5916"/>
</dbReference>
<gene>
    <name evidence="3" type="ORF">ENT60_00435</name>
</gene>
<name>A0A7C4S117_UNCW3</name>
<dbReference type="GO" id="GO:0016052">
    <property type="term" value="P:carbohydrate catabolic process"/>
    <property type="evidence" value="ECO:0007669"/>
    <property type="project" value="InterPro"/>
</dbReference>
<dbReference type="SUPFAM" id="SSF49344">
    <property type="entry name" value="CBD9-like"/>
    <property type="match status" value="1"/>
</dbReference>
<feature type="domain" description="DUF5916" evidence="2">
    <location>
        <begin position="244"/>
        <end position="523"/>
    </location>
</feature>
<sequence>MILLFLFLLNKDFLEVNKVDKIFIDGIEEEVWQIADSIIIEKQFYPYYDSLASYKTIVKVLQDKDNLYFLIKTDFQKDRPNTSLSGDLDCYHIYLDPVLSKLNAYCFSVNAVNERSTGFLLDDGRRTDIWEGVYDSKTKIYKDANNNYLLICEIKIPFKNFRYRKDINKWGFQIKVYYQKKRETCYFLLPEQEEGLRVSKFGTLRNVLPYSQGIGMEIYPVGVLKNEYYVGRDKKRLGKILPWVGLDIAYKKEDKQINLTFLPDFAEIESDPFTMTLGKYEIYYSERRHFFIEGKNYFEPATMGVGFYSPIKVFYSRRIGRKMRDYSGEVPILSGLKFTGRFEKYEIGFLNSLTGEKFGEWDTSFYNTWNVFRIKRYFFTNSEIGLLATHKYDIERKESFFNFDNDGALRFGKNQFLWQIVGNKNKNEKFGYAIQNGGVYYLTKNITTFYSLQYVSNNFDISSMGYANFASGDRDINLGIAYTNFPQSGIVSFYSLTPFLWQNKEINEVDWSRILGIEFNFQLRKPEIFYNSHFYYGKGIEDTIKYSYIGVNPALSFSFGQVSFWFGSWFGKNYNYLRRFVAWQAQNWAGLHLPILERVSLNFYCSNWIEFDTLNRHLSTTLSPIFSLGYKFTPYMGITFYSNPPLSYQSSQFTLFQLRTALYYYWEIKPKSKVYFVINELLIKNNNKWQENERILAIKIKYFYWF</sequence>
<feature type="domain" description="Carbohydrate-binding" evidence="1">
    <location>
        <begin position="24"/>
        <end position="181"/>
    </location>
</feature>
<dbReference type="Gene3D" id="2.60.40.1190">
    <property type="match status" value="1"/>
</dbReference>
<reference evidence="3" key="1">
    <citation type="journal article" date="2020" name="mSystems">
        <title>Genome- and Community-Level Interaction Insights into Carbon Utilization and Element Cycling Functions of Hydrothermarchaeota in Hydrothermal Sediment.</title>
        <authorList>
            <person name="Zhou Z."/>
            <person name="Liu Y."/>
            <person name="Xu W."/>
            <person name="Pan J."/>
            <person name="Luo Z.H."/>
            <person name="Li M."/>
        </authorList>
    </citation>
    <scope>NUCLEOTIDE SEQUENCE [LARGE SCALE GENOMIC DNA]</scope>
    <source>
        <strain evidence="3">SpSt-594</strain>
    </source>
</reference>
<dbReference type="Pfam" id="PF06452">
    <property type="entry name" value="CBM9_1"/>
    <property type="match status" value="1"/>
</dbReference>
<proteinExistence type="predicted"/>
<dbReference type="Pfam" id="PF19313">
    <property type="entry name" value="DUF5916"/>
    <property type="match status" value="1"/>
</dbReference>
<dbReference type="InterPro" id="IPR010502">
    <property type="entry name" value="Carb-bd_dom_fam9"/>
</dbReference>
<evidence type="ECO:0000259" key="1">
    <source>
        <dbReference type="Pfam" id="PF06452"/>
    </source>
</evidence>
<dbReference type="EMBL" id="DSZH01000020">
    <property type="protein sequence ID" value="HGU47016.1"/>
    <property type="molecule type" value="Genomic_DNA"/>
</dbReference>
<accession>A0A7C4S117</accession>
<protein>
    <submittedName>
        <fullName evidence="3">Uncharacterized protein</fullName>
    </submittedName>
</protein>
<organism evidence="3">
    <name type="scientific">candidate division WOR-3 bacterium</name>
    <dbReference type="NCBI Taxonomy" id="2052148"/>
    <lineage>
        <taxon>Bacteria</taxon>
        <taxon>Bacteria division WOR-3</taxon>
    </lineage>
</organism>
<dbReference type="AlphaFoldDB" id="A0A7C4S117"/>
<evidence type="ECO:0000313" key="3">
    <source>
        <dbReference type="EMBL" id="HGU47016.1"/>
    </source>
</evidence>
<dbReference type="GO" id="GO:0030246">
    <property type="term" value="F:carbohydrate binding"/>
    <property type="evidence" value="ECO:0007669"/>
    <property type="project" value="InterPro"/>
</dbReference>
<comment type="caution">
    <text evidence="3">The sequence shown here is derived from an EMBL/GenBank/DDBJ whole genome shotgun (WGS) entry which is preliminary data.</text>
</comment>
<dbReference type="GO" id="GO:0004553">
    <property type="term" value="F:hydrolase activity, hydrolyzing O-glycosyl compounds"/>
    <property type="evidence" value="ECO:0007669"/>
    <property type="project" value="InterPro"/>
</dbReference>